<dbReference type="SUPFAM" id="SSF53448">
    <property type="entry name" value="Nucleotide-diphospho-sugar transferases"/>
    <property type="match status" value="1"/>
</dbReference>
<feature type="compositionally biased region" description="Polar residues" evidence="1">
    <location>
        <begin position="460"/>
        <end position="481"/>
    </location>
</feature>
<dbReference type="EMBL" id="CAJNNW010006176">
    <property type="protein sequence ID" value="CAE8648078.1"/>
    <property type="molecule type" value="Genomic_DNA"/>
</dbReference>
<evidence type="ECO:0000256" key="1">
    <source>
        <dbReference type="SAM" id="MobiDB-lite"/>
    </source>
</evidence>
<feature type="region of interest" description="Disordered" evidence="1">
    <location>
        <begin position="501"/>
        <end position="580"/>
    </location>
</feature>
<feature type="compositionally biased region" description="Low complexity" evidence="1">
    <location>
        <begin position="398"/>
        <end position="407"/>
    </location>
</feature>
<dbReference type="Proteomes" id="UP000626109">
    <property type="component" value="Unassembled WGS sequence"/>
</dbReference>
<dbReference type="GO" id="GO:0000030">
    <property type="term" value="F:mannosyltransferase activity"/>
    <property type="evidence" value="ECO:0007669"/>
    <property type="project" value="TreeGrafter"/>
</dbReference>
<reference evidence="2" key="1">
    <citation type="submission" date="2021-02" db="EMBL/GenBank/DDBJ databases">
        <authorList>
            <person name="Dougan E. K."/>
            <person name="Rhodes N."/>
            <person name="Thang M."/>
            <person name="Chan C."/>
        </authorList>
    </citation>
    <scope>NUCLEOTIDE SEQUENCE</scope>
</reference>
<dbReference type="AlphaFoldDB" id="A0A813ICB0"/>
<sequence>MAQNSQTAVLVEMFRVSHNVPSTPAKSLTNEIQERTIWGYWAQGEERMSDFFKLCVDTWKHQNKDWDVRILSRSNLYDYLSAAELPNRFEQMFSPQTSSDCIRLALLSRYGGVWLDVNIILRQSLDELFWNKIESGEASAAACHHPKYGLEDFQQQDFTESWLLATKAGNPFFLRWRDLLKELLHNRLDVKGLMEHPLYQDINLSGFERLNRDFQAPFDFREYLAIHAMFHRLLETDARLRDQWRSSWVKIDAVATGFKIQMQAESENLQAAHVFLGTEERWDAVAEGVPFIKFTTPHHLEITKLPRQVLLSEKVLLGRLLRSAGAGSDGDSGGGDSGGGGGGNWAAVIRLLDQLRDAGVGAREILLKEGLNPPNASSTFSSPSAGGYPPHPQLQRFPTAPAASSTARSPYGPGPGADSRPATSTFPVANPATSAFLSKSSGAARSFQMGMECLARETRPGSSFPLSGVPSATSRASSSFPTLASFPTASAAAVAASHSQQAAASPLFPEQQPPRFLEPEQPPQIGSDGKGEAAAAAEGRLQMHEETEGPSASEPELETSVLEPSIPGEGITGSESQSYEPVTFNFGLEIGQLRTKGKMSADG</sequence>
<evidence type="ECO:0000313" key="2">
    <source>
        <dbReference type="EMBL" id="CAE8648078.1"/>
    </source>
</evidence>
<dbReference type="PANTHER" id="PTHR32385">
    <property type="entry name" value="MANNOSYL PHOSPHORYLINOSITOL CERAMIDE SYNTHASE"/>
    <property type="match status" value="1"/>
</dbReference>
<dbReference type="InterPro" id="IPR051706">
    <property type="entry name" value="Glycosyltransferase_domain"/>
</dbReference>
<dbReference type="GO" id="GO:0016020">
    <property type="term" value="C:membrane"/>
    <property type="evidence" value="ECO:0007669"/>
    <property type="project" value="GOC"/>
</dbReference>
<dbReference type="GO" id="GO:0051999">
    <property type="term" value="P:mannosyl-inositol phosphorylceramide biosynthetic process"/>
    <property type="evidence" value="ECO:0007669"/>
    <property type="project" value="TreeGrafter"/>
</dbReference>
<feature type="region of interest" description="Disordered" evidence="1">
    <location>
        <begin position="371"/>
        <end position="426"/>
    </location>
</feature>
<dbReference type="InterPro" id="IPR008441">
    <property type="entry name" value="AfumC-like_glycosyl_Trfase"/>
</dbReference>
<dbReference type="InterPro" id="IPR029044">
    <property type="entry name" value="Nucleotide-diphossugar_trans"/>
</dbReference>
<name>A0A813ICB0_POLGL</name>
<accession>A0A813ICB0</accession>
<dbReference type="Gene3D" id="3.90.550.20">
    <property type="match status" value="1"/>
</dbReference>
<evidence type="ECO:0000313" key="3">
    <source>
        <dbReference type="Proteomes" id="UP000626109"/>
    </source>
</evidence>
<organism evidence="2 3">
    <name type="scientific">Polarella glacialis</name>
    <name type="common">Dinoflagellate</name>
    <dbReference type="NCBI Taxonomy" id="89957"/>
    <lineage>
        <taxon>Eukaryota</taxon>
        <taxon>Sar</taxon>
        <taxon>Alveolata</taxon>
        <taxon>Dinophyceae</taxon>
        <taxon>Suessiales</taxon>
        <taxon>Suessiaceae</taxon>
        <taxon>Polarella</taxon>
    </lineage>
</organism>
<dbReference type="PANTHER" id="PTHR32385:SF22">
    <property type="entry name" value="MANNOSYL PHOSPHORYLINOSITOL CERAMIDE SYNTHASE SUR1"/>
    <property type="match status" value="1"/>
</dbReference>
<comment type="caution">
    <text evidence="2">The sequence shown here is derived from an EMBL/GenBank/DDBJ whole genome shotgun (WGS) entry which is preliminary data.</text>
</comment>
<dbReference type="Pfam" id="PF05704">
    <property type="entry name" value="Caps_synth"/>
    <property type="match status" value="1"/>
</dbReference>
<proteinExistence type="predicted"/>
<protein>
    <submittedName>
        <fullName evidence="2">Uncharacterized protein</fullName>
    </submittedName>
</protein>
<feature type="region of interest" description="Disordered" evidence="1">
    <location>
        <begin position="458"/>
        <end position="481"/>
    </location>
</feature>
<feature type="compositionally biased region" description="Polar residues" evidence="1">
    <location>
        <begin position="374"/>
        <end position="384"/>
    </location>
</feature>
<gene>
    <name evidence="2" type="ORF">PGLA2088_LOCUS6247</name>
</gene>